<feature type="non-terminal residue" evidence="2">
    <location>
        <position position="1"/>
    </location>
</feature>
<feature type="region of interest" description="Disordered" evidence="1">
    <location>
        <begin position="519"/>
        <end position="567"/>
    </location>
</feature>
<organism evidence="2 3">
    <name type="scientific">Hypholoma sublateritium (strain FD-334 SS-4)</name>
    <dbReference type="NCBI Taxonomy" id="945553"/>
    <lineage>
        <taxon>Eukaryota</taxon>
        <taxon>Fungi</taxon>
        <taxon>Dikarya</taxon>
        <taxon>Basidiomycota</taxon>
        <taxon>Agaricomycotina</taxon>
        <taxon>Agaricomycetes</taxon>
        <taxon>Agaricomycetidae</taxon>
        <taxon>Agaricales</taxon>
        <taxon>Agaricineae</taxon>
        <taxon>Strophariaceae</taxon>
        <taxon>Hypholoma</taxon>
    </lineage>
</organism>
<dbReference type="EMBL" id="KN817539">
    <property type="protein sequence ID" value="KJA24055.1"/>
    <property type="molecule type" value="Genomic_DNA"/>
</dbReference>
<dbReference type="InterPro" id="IPR013943">
    <property type="entry name" value="Pet127"/>
</dbReference>
<evidence type="ECO:0000313" key="2">
    <source>
        <dbReference type="EMBL" id="KJA24055.1"/>
    </source>
</evidence>
<gene>
    <name evidence="2" type="ORF">HYPSUDRAFT_136765</name>
</gene>
<dbReference type="STRING" id="945553.A0A0D2PX84"/>
<dbReference type="GO" id="GO:0000964">
    <property type="term" value="P:mitochondrial RNA 5'-end processing"/>
    <property type="evidence" value="ECO:0007669"/>
    <property type="project" value="TreeGrafter"/>
</dbReference>
<sequence length="567" mass="64475">PISEHLPVSQLAHGLDRVLFNPGVHWLQDPRSNVYNFTPWLERIPKVNDFAFEKLTGFVSSSRDDDLRALAVREGKKFVGSTSSLSGMLSHIYFLISNHKEVELTTLSQHFLLENPKFTSGQRMPAAVKLNYKDGVYAIDALSGEYDDPDKNVLTWLGTLLENFLTKTPAEFNKTLRDDSQPTTKSDEKPMREAYRFAKSDKFVMRSQLDCHDARLPGTGVFDIKTRAVLPIRMDILNYEENSGYQIKSQYGIMESFEREYYDLIRSGFLKYSVQVRIGNMDGVMVAYHNTERIFGFQYISLDEMDERIYGPVPGIGAKVFNKSVSLLEAVLEQATACYPEETVECMFETRPPGKTLDVFVRPAEWIGEGKRPVTQLVVELSHTLDGEPAKAHEVLKSTSQKWEMEYKICKAALPLDVLMHRLQTTEARKARPLVLPATVALQDARAYWENLSYNPKLALNTKEFKLSNFTVADPHIEKFREVSREGRLLYKELQRRQEGKPKIVLGQGVYEEEESLFFKEPQAEVPSPANAAETDTAPTESEREASAASQETPKVESRITESDEKL</sequence>
<dbReference type="GO" id="GO:0005740">
    <property type="term" value="C:mitochondrial envelope"/>
    <property type="evidence" value="ECO:0007669"/>
    <property type="project" value="TreeGrafter"/>
</dbReference>
<dbReference type="Pfam" id="PF08634">
    <property type="entry name" value="Pet127"/>
    <property type="match status" value="1"/>
</dbReference>
<dbReference type="Proteomes" id="UP000054270">
    <property type="component" value="Unassembled WGS sequence"/>
</dbReference>
<proteinExistence type="predicted"/>
<protein>
    <recommendedName>
        <fullName evidence="4">Pet127-domain-containing protein</fullName>
    </recommendedName>
</protein>
<dbReference type="OrthoDB" id="10249045at2759"/>
<feature type="compositionally biased region" description="Basic and acidic residues" evidence="1">
    <location>
        <begin position="554"/>
        <end position="567"/>
    </location>
</feature>
<dbReference type="OMA" id="ARAYWEN"/>
<keyword evidence="3" id="KW-1185">Reference proteome</keyword>
<name>A0A0D2PX84_HYPSF</name>
<dbReference type="PANTHER" id="PTHR31014:SF0">
    <property type="entry name" value="MITOCHONDRIAL TRANSLATION SYSTEM COMPONENT PET127-RELATED"/>
    <property type="match status" value="1"/>
</dbReference>
<evidence type="ECO:0000313" key="3">
    <source>
        <dbReference type="Proteomes" id="UP000054270"/>
    </source>
</evidence>
<dbReference type="AlphaFoldDB" id="A0A0D2PX84"/>
<accession>A0A0D2PX84</accession>
<evidence type="ECO:0008006" key="4">
    <source>
        <dbReference type="Google" id="ProtNLM"/>
    </source>
</evidence>
<dbReference type="PANTHER" id="PTHR31014">
    <property type="entry name" value="MITOCHONDRIAL TRANSLATION SYSTEM COMPONENT PET127-RELATED"/>
    <property type="match status" value="1"/>
</dbReference>
<evidence type="ECO:0000256" key="1">
    <source>
        <dbReference type="SAM" id="MobiDB-lite"/>
    </source>
</evidence>
<reference evidence="3" key="1">
    <citation type="submission" date="2014-04" db="EMBL/GenBank/DDBJ databases">
        <title>Evolutionary Origins and Diversification of the Mycorrhizal Mutualists.</title>
        <authorList>
            <consortium name="DOE Joint Genome Institute"/>
            <consortium name="Mycorrhizal Genomics Consortium"/>
            <person name="Kohler A."/>
            <person name="Kuo A."/>
            <person name="Nagy L.G."/>
            <person name="Floudas D."/>
            <person name="Copeland A."/>
            <person name="Barry K.W."/>
            <person name="Cichocki N."/>
            <person name="Veneault-Fourrey C."/>
            <person name="LaButti K."/>
            <person name="Lindquist E.A."/>
            <person name="Lipzen A."/>
            <person name="Lundell T."/>
            <person name="Morin E."/>
            <person name="Murat C."/>
            <person name="Riley R."/>
            <person name="Ohm R."/>
            <person name="Sun H."/>
            <person name="Tunlid A."/>
            <person name="Henrissat B."/>
            <person name="Grigoriev I.V."/>
            <person name="Hibbett D.S."/>
            <person name="Martin F."/>
        </authorList>
    </citation>
    <scope>NUCLEOTIDE SEQUENCE [LARGE SCALE GENOMIC DNA]</scope>
    <source>
        <strain evidence="3">FD-334 SS-4</strain>
    </source>
</reference>